<dbReference type="PANTHER" id="PTHR20861">
    <property type="entry name" value="HOMOSERINE/4-DIPHOSPHOCYTIDYL-2-C-METHYL-D-ERYTHRITOL KINASE"/>
    <property type="match status" value="1"/>
</dbReference>
<keyword evidence="7 13" id="KW-0791">Threonine biosynthesis</keyword>
<keyword evidence="5 13" id="KW-0028">Amino-acid biosynthesis</keyword>
<evidence type="ECO:0000256" key="13">
    <source>
        <dbReference type="HAMAP-Rule" id="MF_00384"/>
    </source>
</evidence>
<dbReference type="Gene3D" id="3.30.230.10">
    <property type="match status" value="1"/>
</dbReference>
<comment type="pathway">
    <text evidence="1 13">Amino-acid biosynthesis; L-threonine biosynthesis; L-threonine from L-aspartate: step 4/5.</text>
</comment>
<evidence type="ECO:0000256" key="3">
    <source>
        <dbReference type="ARBA" id="ARBA00012078"/>
    </source>
</evidence>
<dbReference type="EC" id="2.7.1.39" evidence="3 13"/>
<evidence type="ECO:0000313" key="18">
    <source>
        <dbReference type="Proteomes" id="UP000597761"/>
    </source>
</evidence>
<proteinExistence type="inferred from homology"/>
<keyword evidence="6 13" id="KW-0808">Transferase</keyword>
<dbReference type="InterPro" id="IPR013750">
    <property type="entry name" value="GHMP_kinase_C_dom"/>
</dbReference>
<comment type="catalytic activity">
    <reaction evidence="11 13">
        <text>L-homoserine + ATP = O-phospho-L-homoserine + ADP + H(+)</text>
        <dbReference type="Rhea" id="RHEA:13985"/>
        <dbReference type="ChEBI" id="CHEBI:15378"/>
        <dbReference type="ChEBI" id="CHEBI:30616"/>
        <dbReference type="ChEBI" id="CHEBI:57476"/>
        <dbReference type="ChEBI" id="CHEBI:57590"/>
        <dbReference type="ChEBI" id="CHEBI:456216"/>
        <dbReference type="EC" id="2.7.1.39"/>
    </reaction>
</comment>
<evidence type="ECO:0000256" key="1">
    <source>
        <dbReference type="ARBA" id="ARBA00005015"/>
    </source>
</evidence>
<keyword evidence="10 13" id="KW-0067">ATP-binding</keyword>
<dbReference type="InterPro" id="IPR020568">
    <property type="entry name" value="Ribosomal_Su5_D2-typ_SF"/>
</dbReference>
<comment type="function">
    <text evidence="12 13">Catalyzes the ATP-dependent phosphorylation of L-homoserine to L-homoserine phosphate.</text>
</comment>
<dbReference type="InterPro" id="IPR000870">
    <property type="entry name" value="Homoserine_kinase"/>
</dbReference>
<dbReference type="Pfam" id="PF08544">
    <property type="entry name" value="GHMP_kinases_C"/>
    <property type="match status" value="1"/>
</dbReference>
<dbReference type="Gene3D" id="3.30.70.890">
    <property type="entry name" value="GHMP kinase, C-terminal domain"/>
    <property type="match status" value="1"/>
</dbReference>
<dbReference type="PIRSF" id="PIRSF000676">
    <property type="entry name" value="Homoser_kin"/>
    <property type="match status" value="1"/>
</dbReference>
<evidence type="ECO:0000256" key="11">
    <source>
        <dbReference type="ARBA" id="ARBA00049375"/>
    </source>
</evidence>
<dbReference type="Proteomes" id="UP000597761">
    <property type="component" value="Unassembled WGS sequence"/>
</dbReference>
<name>A0ABQ1P6L2_9MICC</name>
<evidence type="ECO:0000256" key="7">
    <source>
        <dbReference type="ARBA" id="ARBA00022697"/>
    </source>
</evidence>
<comment type="caution">
    <text evidence="17">The sequence shown here is derived from an EMBL/GenBank/DDBJ whole genome shotgun (WGS) entry which is preliminary data.</text>
</comment>
<dbReference type="GO" id="GO:0016301">
    <property type="term" value="F:kinase activity"/>
    <property type="evidence" value="ECO:0007669"/>
    <property type="project" value="UniProtKB-KW"/>
</dbReference>
<dbReference type="HAMAP" id="MF_00384">
    <property type="entry name" value="Homoser_kinase"/>
    <property type="match status" value="1"/>
</dbReference>
<gene>
    <name evidence="13 17" type="primary">thrB</name>
    <name evidence="17" type="ORF">GCM10011512_19050</name>
</gene>
<evidence type="ECO:0000256" key="8">
    <source>
        <dbReference type="ARBA" id="ARBA00022741"/>
    </source>
</evidence>
<evidence type="ECO:0000259" key="16">
    <source>
        <dbReference type="Pfam" id="PF08544"/>
    </source>
</evidence>
<dbReference type="Pfam" id="PF00288">
    <property type="entry name" value="GHMP_kinases_N"/>
    <property type="match status" value="1"/>
</dbReference>
<keyword evidence="9 13" id="KW-0418">Kinase</keyword>
<dbReference type="InterPro" id="IPR006204">
    <property type="entry name" value="GHMP_kinase_N_dom"/>
</dbReference>
<evidence type="ECO:0000256" key="6">
    <source>
        <dbReference type="ARBA" id="ARBA00022679"/>
    </source>
</evidence>
<keyword evidence="13" id="KW-0963">Cytoplasm</keyword>
<evidence type="ECO:0000256" key="2">
    <source>
        <dbReference type="ARBA" id="ARBA00007370"/>
    </source>
</evidence>
<protein>
    <recommendedName>
        <fullName evidence="4 13">Homoserine kinase</fullName>
        <shortName evidence="13">HK</shortName>
        <shortName evidence="13">HSK</shortName>
        <ecNumber evidence="3 13">2.7.1.39</ecNumber>
    </recommendedName>
</protein>
<sequence length="341" mass="35351">MTGVTLGDGRFDGGLDGGTAPRRDGEPTPVAAGQRVRVSVPATVGNVGPGFDSIGLALDLRDELTVDTDAGPALSVEVAGEGAGQVPRDESHLVVRTIRRTLERAGYRAPALHLDAVNVIPHGRGLGSSAAAIVSGVLAANALLPAAARSDEEDLFQWCSRLEGHPDNVAPALFGSLVVSWEHDDGTFGHAVVPVAPAVSPVMAIPTTELSTEVSRGLLPPSVSHAQAAANTGRAALLVHAMTSAPGFLLPATRDYLHQDVRAEAMPASADLLRTLRAQGYATVVSGAGPSVLTLAVDPAQRDAVVHAVREHTSRTGDADRWTVRTPAVGREGARIEEHRD</sequence>
<reference evidence="18" key="1">
    <citation type="journal article" date="2019" name="Int. J. Syst. Evol. Microbiol.">
        <title>The Global Catalogue of Microorganisms (GCM) 10K type strain sequencing project: providing services to taxonomists for standard genome sequencing and annotation.</title>
        <authorList>
            <consortium name="The Broad Institute Genomics Platform"/>
            <consortium name="The Broad Institute Genome Sequencing Center for Infectious Disease"/>
            <person name="Wu L."/>
            <person name="Ma J."/>
        </authorList>
    </citation>
    <scope>NUCLEOTIDE SEQUENCE [LARGE SCALE GENOMIC DNA]</scope>
    <source>
        <strain evidence="18">CGMCC 1.15480</strain>
    </source>
</reference>
<feature type="domain" description="GHMP kinase N-terminal" evidence="15">
    <location>
        <begin position="93"/>
        <end position="175"/>
    </location>
</feature>
<evidence type="ECO:0000256" key="4">
    <source>
        <dbReference type="ARBA" id="ARBA00017858"/>
    </source>
</evidence>
<evidence type="ECO:0000256" key="10">
    <source>
        <dbReference type="ARBA" id="ARBA00022840"/>
    </source>
</evidence>
<organism evidence="17 18">
    <name type="scientific">Tersicoccus solisilvae</name>
    <dbReference type="NCBI Taxonomy" id="1882339"/>
    <lineage>
        <taxon>Bacteria</taxon>
        <taxon>Bacillati</taxon>
        <taxon>Actinomycetota</taxon>
        <taxon>Actinomycetes</taxon>
        <taxon>Micrococcales</taxon>
        <taxon>Micrococcaceae</taxon>
        <taxon>Tersicoccus</taxon>
    </lineage>
</organism>
<evidence type="ECO:0000256" key="5">
    <source>
        <dbReference type="ARBA" id="ARBA00022605"/>
    </source>
</evidence>
<keyword evidence="8 13" id="KW-0547">Nucleotide-binding</keyword>
<comment type="similarity">
    <text evidence="2 13">Belongs to the GHMP kinase family. Homoserine kinase subfamily.</text>
</comment>
<dbReference type="SUPFAM" id="SSF55060">
    <property type="entry name" value="GHMP Kinase, C-terminal domain"/>
    <property type="match status" value="1"/>
</dbReference>
<accession>A0ABQ1P6L2</accession>
<dbReference type="InterPro" id="IPR036554">
    <property type="entry name" value="GHMP_kinase_C_sf"/>
</dbReference>
<feature type="domain" description="GHMP kinase C-terminal" evidence="16">
    <location>
        <begin position="254"/>
        <end position="312"/>
    </location>
</feature>
<keyword evidence="18" id="KW-1185">Reference proteome</keyword>
<dbReference type="SUPFAM" id="SSF54211">
    <property type="entry name" value="Ribosomal protein S5 domain 2-like"/>
    <property type="match status" value="1"/>
</dbReference>
<dbReference type="NCBIfam" id="TIGR00191">
    <property type="entry name" value="thrB"/>
    <property type="match status" value="1"/>
</dbReference>
<feature type="binding site" evidence="13">
    <location>
        <begin position="121"/>
        <end position="131"/>
    </location>
    <ligand>
        <name>ATP</name>
        <dbReference type="ChEBI" id="CHEBI:30616"/>
    </ligand>
</feature>
<evidence type="ECO:0000259" key="15">
    <source>
        <dbReference type="Pfam" id="PF00288"/>
    </source>
</evidence>
<comment type="subcellular location">
    <subcellularLocation>
        <location evidence="13">Cytoplasm</location>
    </subcellularLocation>
</comment>
<dbReference type="PROSITE" id="PS00627">
    <property type="entry name" value="GHMP_KINASES_ATP"/>
    <property type="match status" value="1"/>
</dbReference>
<evidence type="ECO:0000313" key="17">
    <source>
        <dbReference type="EMBL" id="GGC92176.1"/>
    </source>
</evidence>
<dbReference type="InterPro" id="IPR014721">
    <property type="entry name" value="Ribsml_uS5_D2-typ_fold_subgr"/>
</dbReference>
<feature type="region of interest" description="Disordered" evidence="14">
    <location>
        <begin position="1"/>
        <end position="31"/>
    </location>
</feature>
<dbReference type="PANTHER" id="PTHR20861:SF1">
    <property type="entry name" value="HOMOSERINE KINASE"/>
    <property type="match status" value="1"/>
</dbReference>
<evidence type="ECO:0000256" key="12">
    <source>
        <dbReference type="ARBA" id="ARBA00049954"/>
    </source>
</evidence>
<dbReference type="PRINTS" id="PR00958">
    <property type="entry name" value="HOMSERKINASE"/>
</dbReference>
<evidence type="ECO:0000256" key="14">
    <source>
        <dbReference type="SAM" id="MobiDB-lite"/>
    </source>
</evidence>
<evidence type="ECO:0000256" key="9">
    <source>
        <dbReference type="ARBA" id="ARBA00022777"/>
    </source>
</evidence>
<dbReference type="EMBL" id="BMJI01000010">
    <property type="protein sequence ID" value="GGC92176.1"/>
    <property type="molecule type" value="Genomic_DNA"/>
</dbReference>
<dbReference type="InterPro" id="IPR006203">
    <property type="entry name" value="GHMP_knse_ATP-bd_CS"/>
</dbReference>